<feature type="chain" id="PRO_5040936572" description="Tetratricopeptide repeat protein" evidence="2">
    <location>
        <begin position="19"/>
        <end position="178"/>
    </location>
</feature>
<accession>A0A9X4MV57</accession>
<feature type="region of interest" description="Disordered" evidence="1">
    <location>
        <begin position="44"/>
        <end position="178"/>
    </location>
</feature>
<dbReference type="RefSeq" id="WP_304420025.1">
    <property type="nucleotide sequence ID" value="NZ_JANCMU010000001.1"/>
</dbReference>
<sequence>MRTLIILLMIFSSMAVYGQNVDDFFVPSANYYLKDKTEDALDKVNQGLEAHPNNKKLLELKKKIEEQKERDKERGKNNEGKEQDDNAKQNPEENNSQQDSPQDDGRNRGEDGTGSSQEDPMNADGEEPSENIKDQGERLQKERYDNILKALENQEQDTQRRLMMGNSKSKLGRKQKDW</sequence>
<proteinExistence type="predicted"/>
<evidence type="ECO:0008006" key="5">
    <source>
        <dbReference type="Google" id="ProtNLM"/>
    </source>
</evidence>
<evidence type="ECO:0000256" key="2">
    <source>
        <dbReference type="SAM" id="SignalP"/>
    </source>
</evidence>
<feature type="compositionally biased region" description="Basic and acidic residues" evidence="1">
    <location>
        <begin position="130"/>
        <end position="146"/>
    </location>
</feature>
<feature type="compositionally biased region" description="Basic and acidic residues" evidence="1">
    <location>
        <begin position="56"/>
        <end position="91"/>
    </location>
</feature>
<keyword evidence="4" id="KW-1185">Reference proteome</keyword>
<name>A0A9X4MV57_9FLAO</name>
<evidence type="ECO:0000256" key="1">
    <source>
        <dbReference type="SAM" id="MobiDB-lite"/>
    </source>
</evidence>
<dbReference type="EMBL" id="JANCMU010000001">
    <property type="protein sequence ID" value="MDG4945398.1"/>
    <property type="molecule type" value="Genomic_DNA"/>
</dbReference>
<feature type="signal peptide" evidence="2">
    <location>
        <begin position="1"/>
        <end position="18"/>
    </location>
</feature>
<comment type="caution">
    <text evidence="3">The sequence shown here is derived from an EMBL/GenBank/DDBJ whole genome shotgun (WGS) entry which is preliminary data.</text>
</comment>
<organism evidence="3 4">
    <name type="scientific">Profundicola chukchiensis</name>
    <dbReference type="NCBI Taxonomy" id="2961959"/>
    <lineage>
        <taxon>Bacteria</taxon>
        <taxon>Pseudomonadati</taxon>
        <taxon>Bacteroidota</taxon>
        <taxon>Flavobacteriia</taxon>
        <taxon>Flavobacteriales</taxon>
        <taxon>Weeksellaceae</taxon>
        <taxon>Profundicola</taxon>
    </lineage>
</organism>
<gene>
    <name evidence="3" type="ORF">NMK71_03140</name>
</gene>
<dbReference type="Proteomes" id="UP001152599">
    <property type="component" value="Unassembled WGS sequence"/>
</dbReference>
<evidence type="ECO:0000313" key="3">
    <source>
        <dbReference type="EMBL" id="MDG4945398.1"/>
    </source>
</evidence>
<evidence type="ECO:0000313" key="4">
    <source>
        <dbReference type="Proteomes" id="UP001152599"/>
    </source>
</evidence>
<reference evidence="3" key="1">
    <citation type="submission" date="2022-07" db="EMBL/GenBank/DDBJ databases">
        <title>Description and genome-wide analysis of Profundicola chukchiensis gen. nov., sp. nov., marine bacteria isolated from bottom sediments of the Chukchi Sea.</title>
        <authorList>
            <person name="Romanenko L."/>
            <person name="Otstavnykh N."/>
            <person name="Kurilenko V."/>
            <person name="Eremeev V."/>
            <person name="Velansky P."/>
            <person name="Mikhailov V."/>
            <person name="Isaeva M."/>
        </authorList>
    </citation>
    <scope>NUCLEOTIDE SEQUENCE</scope>
    <source>
        <strain evidence="3">KMM 9713</strain>
    </source>
</reference>
<keyword evidence="2" id="KW-0732">Signal</keyword>
<protein>
    <recommendedName>
        <fullName evidence="5">Tetratricopeptide repeat protein</fullName>
    </recommendedName>
</protein>
<dbReference type="AlphaFoldDB" id="A0A9X4MV57"/>